<dbReference type="InterPro" id="IPR002939">
    <property type="entry name" value="DnaJ_C"/>
</dbReference>
<dbReference type="Pfam" id="PF01556">
    <property type="entry name" value="DnaJ_C"/>
    <property type="match status" value="1"/>
</dbReference>
<comment type="caution">
    <text evidence="6">The sequence shown here is derived from an EMBL/GenBank/DDBJ whole genome shotgun (WGS) entry which is preliminary data.</text>
</comment>
<organism evidence="6 7">
    <name type="scientific">Tritrichomonas foetus</name>
    <dbReference type="NCBI Taxonomy" id="1144522"/>
    <lineage>
        <taxon>Eukaryota</taxon>
        <taxon>Metamonada</taxon>
        <taxon>Parabasalia</taxon>
        <taxon>Tritrichomonadida</taxon>
        <taxon>Tritrichomonadidae</taxon>
        <taxon>Tritrichomonas</taxon>
    </lineage>
</organism>
<evidence type="ECO:0000259" key="5">
    <source>
        <dbReference type="Pfam" id="PF01556"/>
    </source>
</evidence>
<protein>
    <recommendedName>
        <fullName evidence="5">Chaperone DnaJ C-terminal domain-containing protein</fullName>
    </recommendedName>
</protein>
<sequence>MISSFDTLGISSDSSIKAVKEAFISQALDTKKCQSDESFKNLFLAYKKIVNPNTLNDYSELHTFHRIIIDLETAYTGGKIIFNGIDVEILPGTENCDEIILENKEICVILIQPHKYFQRVGNDLFYEKTILKVEMLIGTVFTIKTLDGRDLVVTTGFGSPLNDSMKMFLPDEGFPIKSNPSVKGALFVIFKHRIFQIFSAPAWEIGRAIQIAYNSFYKPKLLERVPCQCDLNSQNQIDIHGPPNDLN</sequence>
<dbReference type="GO" id="GO:0030544">
    <property type="term" value="F:Hsp70 protein binding"/>
    <property type="evidence" value="ECO:0007669"/>
    <property type="project" value="InterPro"/>
</dbReference>
<dbReference type="GO" id="GO:0008270">
    <property type="term" value="F:zinc ion binding"/>
    <property type="evidence" value="ECO:0007669"/>
    <property type="project" value="UniProtKB-KW"/>
</dbReference>
<dbReference type="RefSeq" id="XP_068354234.1">
    <property type="nucleotide sequence ID" value="XM_068490243.1"/>
</dbReference>
<keyword evidence="3" id="KW-0863">Zinc-finger</keyword>
<proteinExistence type="predicted"/>
<dbReference type="Proteomes" id="UP000179807">
    <property type="component" value="Unassembled WGS sequence"/>
</dbReference>
<evidence type="ECO:0000256" key="1">
    <source>
        <dbReference type="ARBA" id="ARBA00022723"/>
    </source>
</evidence>
<dbReference type="EMBL" id="MLAK01000926">
    <property type="protein sequence ID" value="OHT01098.1"/>
    <property type="molecule type" value="Genomic_DNA"/>
</dbReference>
<dbReference type="InterPro" id="IPR044713">
    <property type="entry name" value="DNJA1/2-like"/>
</dbReference>
<feature type="domain" description="Chaperone DnaJ C-terminal" evidence="5">
    <location>
        <begin position="107"/>
        <end position="191"/>
    </location>
</feature>
<reference evidence="6" key="1">
    <citation type="submission" date="2016-10" db="EMBL/GenBank/DDBJ databases">
        <authorList>
            <person name="Benchimol M."/>
            <person name="Almeida L.G."/>
            <person name="Vasconcelos A.T."/>
            <person name="Perreira-Neves A."/>
            <person name="Rosa I.A."/>
            <person name="Tasca T."/>
            <person name="Bogo M.R."/>
            <person name="de Souza W."/>
        </authorList>
    </citation>
    <scope>NUCLEOTIDE SEQUENCE [LARGE SCALE GENOMIC DNA]</scope>
    <source>
        <strain evidence="6">K</strain>
    </source>
</reference>
<dbReference type="GeneID" id="94824947"/>
<gene>
    <name evidence="6" type="ORF">TRFO_01674</name>
</gene>
<evidence type="ECO:0000313" key="6">
    <source>
        <dbReference type="EMBL" id="OHT01098.1"/>
    </source>
</evidence>
<keyword evidence="1" id="KW-0479">Metal-binding</keyword>
<dbReference type="SUPFAM" id="SSF49493">
    <property type="entry name" value="HSP40/DnaJ peptide-binding domain"/>
    <property type="match status" value="1"/>
</dbReference>
<evidence type="ECO:0000256" key="2">
    <source>
        <dbReference type="ARBA" id="ARBA00022737"/>
    </source>
</evidence>
<evidence type="ECO:0000256" key="4">
    <source>
        <dbReference type="ARBA" id="ARBA00022833"/>
    </source>
</evidence>
<keyword evidence="2" id="KW-0677">Repeat</keyword>
<dbReference type="FunFam" id="2.60.260.20:FF:000003">
    <property type="entry name" value="DnaJ subfamily A member 2"/>
    <property type="match status" value="1"/>
</dbReference>
<dbReference type="PANTHER" id="PTHR43888">
    <property type="entry name" value="DNAJ-LIKE-2, ISOFORM A-RELATED"/>
    <property type="match status" value="1"/>
</dbReference>
<evidence type="ECO:0000313" key="7">
    <source>
        <dbReference type="Proteomes" id="UP000179807"/>
    </source>
</evidence>
<dbReference type="AlphaFoldDB" id="A0A1J4JQT6"/>
<dbReference type="GO" id="GO:0006457">
    <property type="term" value="P:protein folding"/>
    <property type="evidence" value="ECO:0007669"/>
    <property type="project" value="InterPro"/>
</dbReference>
<dbReference type="InterPro" id="IPR008971">
    <property type="entry name" value="HSP40/DnaJ_pept-bd"/>
</dbReference>
<accession>A0A1J4JQT6</accession>
<dbReference type="OrthoDB" id="550424at2759"/>
<keyword evidence="4" id="KW-0862">Zinc</keyword>
<dbReference type="GO" id="GO:0051082">
    <property type="term" value="F:unfolded protein binding"/>
    <property type="evidence" value="ECO:0007669"/>
    <property type="project" value="InterPro"/>
</dbReference>
<dbReference type="Gene3D" id="2.60.260.20">
    <property type="entry name" value="Urease metallochaperone UreE, N-terminal domain"/>
    <property type="match status" value="1"/>
</dbReference>
<dbReference type="VEuPathDB" id="TrichDB:TRFO_01674"/>
<evidence type="ECO:0000256" key="3">
    <source>
        <dbReference type="ARBA" id="ARBA00022771"/>
    </source>
</evidence>
<name>A0A1J4JQT6_9EUKA</name>
<keyword evidence="7" id="KW-1185">Reference proteome</keyword>